<dbReference type="Pfam" id="PF00593">
    <property type="entry name" value="TonB_dep_Rec_b-barrel"/>
    <property type="match status" value="1"/>
</dbReference>
<name>A0A7V5UF70_CALAY</name>
<gene>
    <name evidence="14" type="ORF">ENJ89_07415</name>
</gene>
<evidence type="ECO:0000313" key="14">
    <source>
        <dbReference type="EMBL" id="HHJ53008.1"/>
    </source>
</evidence>
<dbReference type="Gene3D" id="2.170.130.10">
    <property type="entry name" value="TonB-dependent receptor, plug domain"/>
    <property type="match status" value="1"/>
</dbReference>
<dbReference type="InterPro" id="IPR036942">
    <property type="entry name" value="Beta-barrel_TonB_sf"/>
</dbReference>
<evidence type="ECO:0000259" key="12">
    <source>
        <dbReference type="Pfam" id="PF00593"/>
    </source>
</evidence>
<evidence type="ECO:0000256" key="1">
    <source>
        <dbReference type="ARBA" id="ARBA00004571"/>
    </source>
</evidence>
<comment type="caution">
    <text evidence="14">The sequence shown here is derived from an EMBL/GenBank/DDBJ whole genome shotgun (WGS) entry which is preliminary data.</text>
</comment>
<dbReference type="PROSITE" id="PS52016">
    <property type="entry name" value="TONB_DEPENDENT_REC_3"/>
    <property type="match status" value="1"/>
</dbReference>
<evidence type="ECO:0000256" key="2">
    <source>
        <dbReference type="ARBA" id="ARBA00022448"/>
    </source>
</evidence>
<feature type="domain" description="TonB-dependent receptor-like beta-barrel" evidence="12">
    <location>
        <begin position="236"/>
        <end position="678"/>
    </location>
</feature>
<sequence length="710" mass="79784">MRYFVFILMPVLLTAGNLLQVRDLLTMRPLPDVRVISGRDTLVSDDNGIVNLGGKSTVTWPLLLQKKGYFPARLTRPLRRPIVTYLMPQLTTEEITVVGSRPARQPLSLPANFSFIDVRQRASGLESAAELLARQEGLIIKSYGGSGQLNTISVRGMSAEQTQVSFDGVPVNNLQLGSVDLGKYDSFGLAGISVYRGGNALFGGNGSIGGVVSIIPDSIRDRLFVHAGGAVGSYGNRSYRFRLDFPAGRLQNSLQVFGADAVNDYPATKQARDGRLRNRDFSRRRFAYRNRLLLGHGWQAQTGWYAFKHAGGSPSPFTDAAGEAQNRARLDRDESLVTVKLLRSFAAGRFKLHLFQRNEWMEYRDPALLINYRPLHSTHFNRQQGAIASVFYQPASAVQLRAGLEGYREKIRSSEAGNHARSHEAFFTVADWRVFDRPDDFVSALHLNASLRAVRYSGSTVQWLPAAGFSLQCKAGRFYGAIGKNYRAPGFNDLYWVPGGNPDLKPEYADHAEIGHGFTRAFSFLLVNGNGAFYYNRVRDLIKWQPDGSLWRPVNIGAVESKGVELRVALSDLRDRFRLRFNYTYGQSQKSEPEFPGDRTVGNQLPYLPRETLHFSARVRLAGWRLGFQLSRESFRYLTIANDERQVLPGFTVMSLNVRRNFRFGMMLLRTGFSVSNLLDVRYQTIPGYPMPPRMFAFTIDVSNEQNNHK</sequence>
<evidence type="ECO:0000256" key="3">
    <source>
        <dbReference type="ARBA" id="ARBA00022452"/>
    </source>
</evidence>
<evidence type="ECO:0000256" key="8">
    <source>
        <dbReference type="ARBA" id="ARBA00023170"/>
    </source>
</evidence>
<dbReference type="Proteomes" id="UP000886124">
    <property type="component" value="Unassembled WGS sequence"/>
</dbReference>
<keyword evidence="4 10" id="KW-0812">Transmembrane</keyword>
<dbReference type="Pfam" id="PF07715">
    <property type="entry name" value="Plug"/>
    <property type="match status" value="1"/>
</dbReference>
<evidence type="ECO:0000256" key="5">
    <source>
        <dbReference type="ARBA" id="ARBA00022729"/>
    </source>
</evidence>
<organism evidence="14">
    <name type="scientific">Caldithrix abyssi</name>
    <dbReference type="NCBI Taxonomy" id="187145"/>
    <lineage>
        <taxon>Bacteria</taxon>
        <taxon>Pseudomonadati</taxon>
        <taxon>Calditrichota</taxon>
        <taxon>Calditrichia</taxon>
        <taxon>Calditrichales</taxon>
        <taxon>Calditrichaceae</taxon>
        <taxon>Caldithrix</taxon>
    </lineage>
</organism>
<evidence type="ECO:0000256" key="4">
    <source>
        <dbReference type="ARBA" id="ARBA00022692"/>
    </source>
</evidence>
<keyword evidence="6 11" id="KW-0798">TonB box</keyword>
<keyword evidence="8 14" id="KW-0675">Receptor</keyword>
<comment type="similarity">
    <text evidence="10 11">Belongs to the TonB-dependent receptor family.</text>
</comment>
<dbReference type="Gene3D" id="2.40.170.20">
    <property type="entry name" value="TonB-dependent receptor, beta-barrel domain"/>
    <property type="match status" value="1"/>
</dbReference>
<dbReference type="EMBL" id="DROD01000484">
    <property type="protein sequence ID" value="HHJ53008.1"/>
    <property type="molecule type" value="Genomic_DNA"/>
</dbReference>
<dbReference type="InterPro" id="IPR039426">
    <property type="entry name" value="TonB-dep_rcpt-like"/>
</dbReference>
<keyword evidence="2 10" id="KW-0813">Transport</keyword>
<dbReference type="InterPro" id="IPR037066">
    <property type="entry name" value="Plug_dom_sf"/>
</dbReference>
<evidence type="ECO:0000256" key="9">
    <source>
        <dbReference type="ARBA" id="ARBA00023237"/>
    </source>
</evidence>
<evidence type="ECO:0000256" key="6">
    <source>
        <dbReference type="ARBA" id="ARBA00023077"/>
    </source>
</evidence>
<dbReference type="GO" id="GO:0015344">
    <property type="term" value="F:siderophore uptake transmembrane transporter activity"/>
    <property type="evidence" value="ECO:0007669"/>
    <property type="project" value="TreeGrafter"/>
</dbReference>
<proteinExistence type="inferred from homology"/>
<dbReference type="PANTHER" id="PTHR30069">
    <property type="entry name" value="TONB-DEPENDENT OUTER MEMBRANE RECEPTOR"/>
    <property type="match status" value="1"/>
</dbReference>
<dbReference type="GO" id="GO:0009279">
    <property type="term" value="C:cell outer membrane"/>
    <property type="evidence" value="ECO:0007669"/>
    <property type="project" value="UniProtKB-SubCell"/>
</dbReference>
<keyword evidence="5" id="KW-0732">Signal</keyword>
<reference evidence="14" key="1">
    <citation type="journal article" date="2020" name="mSystems">
        <title>Genome- and Community-Level Interaction Insights into Carbon Utilization and Element Cycling Functions of Hydrothermarchaeota in Hydrothermal Sediment.</title>
        <authorList>
            <person name="Zhou Z."/>
            <person name="Liu Y."/>
            <person name="Xu W."/>
            <person name="Pan J."/>
            <person name="Luo Z.H."/>
            <person name="Li M."/>
        </authorList>
    </citation>
    <scope>NUCLEOTIDE SEQUENCE [LARGE SCALE GENOMIC DNA]</scope>
    <source>
        <strain evidence="14">HyVt-527</strain>
    </source>
</reference>
<keyword evidence="3 10" id="KW-1134">Transmembrane beta strand</keyword>
<dbReference type="SUPFAM" id="SSF56935">
    <property type="entry name" value="Porins"/>
    <property type="match status" value="1"/>
</dbReference>
<dbReference type="PANTHER" id="PTHR30069:SF29">
    <property type="entry name" value="HEMOGLOBIN AND HEMOGLOBIN-HAPTOGLOBIN-BINDING PROTEIN 1-RELATED"/>
    <property type="match status" value="1"/>
</dbReference>
<dbReference type="GO" id="GO:0044718">
    <property type="term" value="P:siderophore transmembrane transport"/>
    <property type="evidence" value="ECO:0007669"/>
    <property type="project" value="TreeGrafter"/>
</dbReference>
<dbReference type="InterPro" id="IPR000531">
    <property type="entry name" value="Beta-barrel_TonB"/>
</dbReference>
<accession>A0A7V5UF70</accession>
<evidence type="ECO:0000259" key="13">
    <source>
        <dbReference type="Pfam" id="PF07715"/>
    </source>
</evidence>
<feature type="domain" description="TonB-dependent receptor plug" evidence="13">
    <location>
        <begin position="123"/>
        <end position="211"/>
    </location>
</feature>
<dbReference type="InterPro" id="IPR012910">
    <property type="entry name" value="Plug_dom"/>
</dbReference>
<keyword evidence="9 10" id="KW-0998">Cell outer membrane</keyword>
<evidence type="ECO:0000256" key="7">
    <source>
        <dbReference type="ARBA" id="ARBA00023136"/>
    </source>
</evidence>
<dbReference type="AlphaFoldDB" id="A0A7V5UF70"/>
<evidence type="ECO:0000256" key="11">
    <source>
        <dbReference type="RuleBase" id="RU003357"/>
    </source>
</evidence>
<protein>
    <submittedName>
        <fullName evidence="14">TonB-dependent receptor</fullName>
    </submittedName>
</protein>
<evidence type="ECO:0000256" key="10">
    <source>
        <dbReference type="PROSITE-ProRule" id="PRU01360"/>
    </source>
</evidence>
<keyword evidence="7 10" id="KW-0472">Membrane</keyword>
<comment type="subcellular location">
    <subcellularLocation>
        <location evidence="1 10">Cell outer membrane</location>
        <topology evidence="1 10">Multi-pass membrane protein</topology>
    </subcellularLocation>
</comment>